<gene>
    <name evidence="2" type="ORF">CRE_31275</name>
</gene>
<dbReference type="SUPFAM" id="SSF55154">
    <property type="entry name" value="CYTH-like phosphatases"/>
    <property type="match status" value="1"/>
</dbReference>
<dbReference type="HOGENOM" id="CLU_037796_0_1_1"/>
<dbReference type="eggNOG" id="ENOG502QVQD">
    <property type="taxonomic scope" value="Eukaryota"/>
</dbReference>
<dbReference type="Pfam" id="PF13521">
    <property type="entry name" value="AAA_28"/>
    <property type="match status" value="1"/>
</dbReference>
<dbReference type="GO" id="GO:0070300">
    <property type="term" value="F:phosphatidic acid binding"/>
    <property type="evidence" value="ECO:0007669"/>
    <property type="project" value="TreeGrafter"/>
</dbReference>
<sequence length="438" mass="50289">MASTQPVLEEEVQSILQSIPLLLFQFRIYKLVLTGAPCSGKTTALVCLSSEDIYHNIIFFQVKLASFFRNLGWLVYTVAEAATVILGVAVKFSDLGKDQVYGFQQDLLATMLQMERTYFRLADSFKNKTNVLIICDRGAMDPSAYCSADNWINMLDELQLNQVDLLSSRYDQVVHLVTAAIGAEEHYTLENNEARNENLQHAVDLDRKTRSCWIGHPNFSIIDNNVASFDEKIVCDRIGIPSQNVAEGSMKRKWLVENVDWNNFGVFEEFEIEHFYLVSTDAKIQQRVRRRTQNGHSTFTLTSREYQKTSVDHTETRKNMNKEEFNTLLKMKDNARSSVFKNRRCFIHESLYFKLDVYSDPLPPKANGIPLVFLEALTSVPRGTEIAEKLMPPFLEVRNVRENCLLSKEITGSSRNTRCTSYRNIQMRKHSTPLTDCR</sequence>
<reference evidence="2" key="1">
    <citation type="submission" date="2007-07" db="EMBL/GenBank/DDBJ databases">
        <title>PCAP assembly of the Caenorhabditis remanei genome.</title>
        <authorList>
            <consortium name="The Caenorhabditis remanei Sequencing Consortium"/>
            <person name="Wilson R.K."/>
        </authorList>
    </citation>
    <scope>NUCLEOTIDE SEQUENCE [LARGE SCALE GENOMIC DNA]</scope>
    <source>
        <strain evidence="2">PB4641</strain>
    </source>
</reference>
<dbReference type="PANTHER" id="PTHR34932">
    <property type="entry name" value="TRPL TRANSLOCATION DEFECT PROTEIN 14"/>
    <property type="match status" value="1"/>
</dbReference>
<accession>E3MLK7</accession>
<dbReference type="Proteomes" id="UP000008281">
    <property type="component" value="Unassembled WGS sequence"/>
</dbReference>
<dbReference type="InterPro" id="IPR033469">
    <property type="entry name" value="CYTH-like_dom_sf"/>
</dbReference>
<feature type="domain" description="NadR/Ttd14 AAA" evidence="1">
    <location>
        <begin position="30"/>
        <end position="223"/>
    </location>
</feature>
<dbReference type="AlphaFoldDB" id="E3MLK7"/>
<evidence type="ECO:0000313" key="3">
    <source>
        <dbReference type="Proteomes" id="UP000008281"/>
    </source>
</evidence>
<dbReference type="GO" id="GO:0045494">
    <property type="term" value="P:photoreceptor cell maintenance"/>
    <property type="evidence" value="ECO:0007669"/>
    <property type="project" value="TreeGrafter"/>
</dbReference>
<dbReference type="InterPro" id="IPR027417">
    <property type="entry name" value="P-loop_NTPase"/>
</dbReference>
<evidence type="ECO:0000313" key="2">
    <source>
        <dbReference type="EMBL" id="EFP04533.1"/>
    </source>
</evidence>
<dbReference type="InterPro" id="IPR053227">
    <property type="entry name" value="TRPL-trafficking_regulator"/>
</dbReference>
<dbReference type="GO" id="GO:0005525">
    <property type="term" value="F:GTP binding"/>
    <property type="evidence" value="ECO:0007669"/>
    <property type="project" value="TreeGrafter"/>
</dbReference>
<evidence type="ECO:0000259" key="1">
    <source>
        <dbReference type="Pfam" id="PF13521"/>
    </source>
</evidence>
<proteinExistence type="predicted"/>
<dbReference type="Gene3D" id="3.40.50.300">
    <property type="entry name" value="P-loop containing nucleotide triphosphate hydrolases"/>
    <property type="match status" value="1"/>
</dbReference>
<name>E3MLK7_CAERE</name>
<dbReference type="EMBL" id="DS268455">
    <property type="protein sequence ID" value="EFP04533.1"/>
    <property type="molecule type" value="Genomic_DNA"/>
</dbReference>
<dbReference type="OrthoDB" id="6375174at2759"/>
<dbReference type="PANTHER" id="PTHR34932:SF1">
    <property type="entry name" value="TRPL TRANSLOCATION DEFECT PROTEIN 14"/>
    <property type="match status" value="1"/>
</dbReference>
<dbReference type="InParanoid" id="E3MLK7"/>
<protein>
    <recommendedName>
        <fullName evidence="1">NadR/Ttd14 AAA domain-containing protein</fullName>
    </recommendedName>
</protein>
<dbReference type="OMA" id="DPCHPRC"/>
<dbReference type="GO" id="GO:0035091">
    <property type="term" value="F:phosphatidylinositol binding"/>
    <property type="evidence" value="ECO:0007669"/>
    <property type="project" value="TreeGrafter"/>
</dbReference>
<keyword evidence="3" id="KW-1185">Reference proteome</keyword>
<organism evidence="3">
    <name type="scientific">Caenorhabditis remanei</name>
    <name type="common">Caenorhabditis vulgaris</name>
    <dbReference type="NCBI Taxonomy" id="31234"/>
    <lineage>
        <taxon>Eukaryota</taxon>
        <taxon>Metazoa</taxon>
        <taxon>Ecdysozoa</taxon>
        <taxon>Nematoda</taxon>
        <taxon>Chromadorea</taxon>
        <taxon>Rhabditida</taxon>
        <taxon>Rhabditina</taxon>
        <taxon>Rhabditomorpha</taxon>
        <taxon>Rhabditoidea</taxon>
        <taxon>Rhabditidae</taxon>
        <taxon>Peloderinae</taxon>
        <taxon>Caenorhabditis</taxon>
    </lineage>
</organism>
<dbReference type="STRING" id="31234.E3MLK7"/>
<dbReference type="InterPro" id="IPR038727">
    <property type="entry name" value="NadR/Ttd14_AAA_dom"/>
</dbReference>
<dbReference type="Gene3D" id="2.40.320.10">
    <property type="entry name" value="Hypothetical Protein Pfu-838710-001"/>
    <property type="match status" value="1"/>
</dbReference>